<protein>
    <submittedName>
        <fullName evidence="2">Uncharacterized protein</fullName>
    </submittedName>
</protein>
<evidence type="ECO:0000313" key="3">
    <source>
        <dbReference type="Proteomes" id="UP000541558"/>
    </source>
</evidence>
<keyword evidence="3" id="KW-1185">Reference proteome</keyword>
<name>A0A8H5FHM6_9AGAR</name>
<feature type="compositionally biased region" description="Basic residues" evidence="1">
    <location>
        <begin position="414"/>
        <end position="426"/>
    </location>
</feature>
<feature type="compositionally biased region" description="Polar residues" evidence="1">
    <location>
        <begin position="231"/>
        <end position="240"/>
    </location>
</feature>
<sequence>MAAVHPISSRTATYSRRRAESDPFDDVHNQSTRRPPPPPPKSRLNPAAMPAATTNEVREAVRETVQYRPSGDRNRPSRSQTTAAPLNPKPTSRRSHSEDRSPIQEKPRSSGKPRSKTKNSQHADVIDRLDFTGVGPMFHHDGPFDACAPSRNKQKSKAPMYAWSPGDLSQPSSGNGAYPSPYAYQAFSNDYPEPPKKKVDAIAEAWGIHEPEPFEDFSAGGGSGRHEGDTPASSIYNGKSATRRQHREDSPRATRRTGVPPPQPIFVPENADGDSSGSPPANSPGFPKRSKSLMQRIRKMRDAPNVPAAPEYETPSSPTSPTGAPPSEGYSRPTHKSQNSFLGRFGVKSNQSAPLPSQNEYSEPYIFIDNQNKALPATPGTDAYSQSTAYAPRYSDRRPSQQGDDRPQLNRKTSLLKKVGRAVRGK</sequence>
<dbReference type="InterPro" id="IPR013226">
    <property type="entry name" value="Pal1"/>
</dbReference>
<dbReference type="PANTHER" id="PTHR28307:SF2">
    <property type="entry name" value="PROTEIN PAL1"/>
    <property type="match status" value="1"/>
</dbReference>
<organism evidence="2 3">
    <name type="scientific">Ephemerocybe angulata</name>
    <dbReference type="NCBI Taxonomy" id="980116"/>
    <lineage>
        <taxon>Eukaryota</taxon>
        <taxon>Fungi</taxon>
        <taxon>Dikarya</taxon>
        <taxon>Basidiomycota</taxon>
        <taxon>Agaricomycotina</taxon>
        <taxon>Agaricomycetes</taxon>
        <taxon>Agaricomycetidae</taxon>
        <taxon>Agaricales</taxon>
        <taxon>Agaricineae</taxon>
        <taxon>Psathyrellaceae</taxon>
        <taxon>Ephemerocybe</taxon>
    </lineage>
</organism>
<comment type="caution">
    <text evidence="2">The sequence shown here is derived from an EMBL/GenBank/DDBJ whole genome shotgun (WGS) entry which is preliminary data.</text>
</comment>
<feature type="compositionally biased region" description="Basic residues" evidence="1">
    <location>
        <begin position="288"/>
        <end position="299"/>
    </location>
</feature>
<dbReference type="PANTHER" id="PTHR28307">
    <property type="entry name" value="PROTEIN PAL1"/>
    <property type="match status" value="1"/>
</dbReference>
<accession>A0A8H5FHM6</accession>
<evidence type="ECO:0000256" key="1">
    <source>
        <dbReference type="SAM" id="MobiDB-lite"/>
    </source>
</evidence>
<feature type="region of interest" description="Disordered" evidence="1">
    <location>
        <begin position="207"/>
        <end position="426"/>
    </location>
</feature>
<dbReference type="EMBL" id="JAACJK010000057">
    <property type="protein sequence ID" value="KAF5337124.1"/>
    <property type="molecule type" value="Genomic_DNA"/>
</dbReference>
<feature type="compositionally biased region" description="Basic and acidic residues" evidence="1">
    <location>
        <begin position="95"/>
        <end position="108"/>
    </location>
</feature>
<feature type="compositionally biased region" description="Low complexity" evidence="1">
    <location>
        <begin position="309"/>
        <end position="329"/>
    </location>
</feature>
<feature type="compositionally biased region" description="Basic and acidic residues" evidence="1">
    <location>
        <begin position="394"/>
        <end position="408"/>
    </location>
</feature>
<feature type="region of interest" description="Disordered" evidence="1">
    <location>
        <begin position="1"/>
        <end position="179"/>
    </location>
</feature>
<dbReference type="OrthoDB" id="5352132at2759"/>
<feature type="compositionally biased region" description="Basic and acidic residues" evidence="1">
    <location>
        <begin position="17"/>
        <end position="28"/>
    </location>
</feature>
<feature type="compositionally biased region" description="Basic residues" evidence="1">
    <location>
        <begin position="109"/>
        <end position="119"/>
    </location>
</feature>
<dbReference type="AlphaFoldDB" id="A0A8H5FHM6"/>
<dbReference type="GO" id="GO:0005737">
    <property type="term" value="C:cytoplasm"/>
    <property type="evidence" value="ECO:0007669"/>
    <property type="project" value="TreeGrafter"/>
</dbReference>
<gene>
    <name evidence="2" type="ORF">D9611_003149</name>
</gene>
<evidence type="ECO:0000313" key="2">
    <source>
        <dbReference type="EMBL" id="KAF5337124.1"/>
    </source>
</evidence>
<dbReference type="Pfam" id="PF08316">
    <property type="entry name" value="Pal1"/>
    <property type="match status" value="1"/>
</dbReference>
<feature type="compositionally biased region" description="Polar residues" evidence="1">
    <location>
        <begin position="348"/>
        <end position="361"/>
    </location>
</feature>
<proteinExistence type="predicted"/>
<dbReference type="Proteomes" id="UP000541558">
    <property type="component" value="Unassembled WGS sequence"/>
</dbReference>
<reference evidence="2 3" key="1">
    <citation type="journal article" date="2020" name="ISME J.">
        <title>Uncovering the hidden diversity of litter-decomposition mechanisms in mushroom-forming fungi.</title>
        <authorList>
            <person name="Floudas D."/>
            <person name="Bentzer J."/>
            <person name="Ahren D."/>
            <person name="Johansson T."/>
            <person name="Persson P."/>
            <person name="Tunlid A."/>
        </authorList>
    </citation>
    <scope>NUCLEOTIDE SEQUENCE [LARGE SCALE GENOMIC DNA]</scope>
    <source>
        <strain evidence="2 3">CBS 175.51</strain>
    </source>
</reference>